<gene>
    <name evidence="2" type="ORF">Bca52824_023197</name>
</gene>
<reference evidence="2 3" key="1">
    <citation type="submission" date="2020-02" db="EMBL/GenBank/DDBJ databases">
        <authorList>
            <person name="Ma Q."/>
            <person name="Huang Y."/>
            <person name="Song X."/>
            <person name="Pei D."/>
        </authorList>
    </citation>
    <scope>NUCLEOTIDE SEQUENCE [LARGE SCALE GENOMIC DNA]</scope>
    <source>
        <strain evidence="2">Sxm20200214</strain>
        <tissue evidence="2">Leaf</tissue>
    </source>
</reference>
<dbReference type="AlphaFoldDB" id="A0A8X7VIJ1"/>
<dbReference type="InterPro" id="IPR023213">
    <property type="entry name" value="CAT-like_dom_sf"/>
</dbReference>
<dbReference type="PANTHER" id="PTHR31896">
    <property type="entry name" value="FAMILY REGULATORY PROTEIN, PUTATIVE (AFU_ORTHOLOGUE AFUA_3G14730)-RELATED"/>
    <property type="match status" value="1"/>
</dbReference>
<dbReference type="PANTHER" id="PTHR31896:SF42">
    <property type="entry name" value="ANTHRANILATE N-HYDROXYCINNAMOYL_BENZOYLTRANSFERASE-LIKE PROTEIN"/>
    <property type="match status" value="1"/>
</dbReference>
<evidence type="ECO:0000313" key="3">
    <source>
        <dbReference type="Proteomes" id="UP000886595"/>
    </source>
</evidence>
<proteinExistence type="predicted"/>
<evidence type="ECO:0008006" key="4">
    <source>
        <dbReference type="Google" id="ProtNLM"/>
    </source>
</evidence>
<evidence type="ECO:0000313" key="2">
    <source>
        <dbReference type="EMBL" id="KAG2311640.1"/>
    </source>
</evidence>
<comment type="caution">
    <text evidence="2">The sequence shown here is derived from an EMBL/GenBank/DDBJ whole genome shotgun (WGS) entry which is preliminary data.</text>
</comment>
<evidence type="ECO:0000256" key="1">
    <source>
        <dbReference type="ARBA" id="ARBA00022679"/>
    </source>
</evidence>
<dbReference type="InterPro" id="IPR051283">
    <property type="entry name" value="Sec_Metabolite_Acyltrans"/>
</dbReference>
<sequence>MAGVVVLISSSIVRPLNTTRSDRTKVHLTPFDLSLLHLDYPQRGLFFPKPNPDFHLLSRLKASLSVALEIYFPFAGRLAKVENLDDNTVSFFIDCDGSGARFHHAEAKTISVSDLLQPDGSVPDFIKHFFPADDFKNCDGVTEPLLAIQITEMKDGVFLSFCYNHLVADGVSMWNFIHAWSKICSSGSYSDDRPLVLKEWFLKGIDYPIHIPVSEAARPPPSRELPSVPVTKDKVFHFTNKNVSDLKAKANSEVGSSGETYCKVAVGLRQRLDPPLDKECFGNMAYLVPAIATVEELQDRGLGWTALQIRKLVSFQTNQNCNTFAEEWVRNVKNLKSGVGSRIAGDTIVVSSSPRFDVYNNDFGWGKPIAVRSGPGNSVSRKLVLFPGIDEGSIDVQATLWCDVLVNLLAHVEFLEHVTAMV</sequence>
<dbReference type="GO" id="GO:0016740">
    <property type="term" value="F:transferase activity"/>
    <property type="evidence" value="ECO:0007669"/>
    <property type="project" value="UniProtKB-KW"/>
</dbReference>
<dbReference type="OrthoDB" id="1862401at2759"/>
<dbReference type="Proteomes" id="UP000886595">
    <property type="component" value="Unassembled WGS sequence"/>
</dbReference>
<dbReference type="Pfam" id="PF02458">
    <property type="entry name" value="Transferase"/>
    <property type="match status" value="2"/>
</dbReference>
<dbReference type="EMBL" id="JAAMPC010000005">
    <property type="protein sequence ID" value="KAG2311640.1"/>
    <property type="molecule type" value="Genomic_DNA"/>
</dbReference>
<protein>
    <recommendedName>
        <fullName evidence="4">Acetyltransferase</fullName>
    </recommendedName>
</protein>
<keyword evidence="3" id="KW-1185">Reference proteome</keyword>
<name>A0A8X7VIJ1_BRACI</name>
<accession>A0A8X7VIJ1</accession>
<dbReference type="Gene3D" id="3.30.559.10">
    <property type="entry name" value="Chloramphenicol acetyltransferase-like domain"/>
    <property type="match status" value="2"/>
</dbReference>
<keyword evidence="1" id="KW-0808">Transferase</keyword>
<organism evidence="2 3">
    <name type="scientific">Brassica carinata</name>
    <name type="common">Ethiopian mustard</name>
    <name type="synonym">Abyssinian cabbage</name>
    <dbReference type="NCBI Taxonomy" id="52824"/>
    <lineage>
        <taxon>Eukaryota</taxon>
        <taxon>Viridiplantae</taxon>
        <taxon>Streptophyta</taxon>
        <taxon>Embryophyta</taxon>
        <taxon>Tracheophyta</taxon>
        <taxon>Spermatophyta</taxon>
        <taxon>Magnoliopsida</taxon>
        <taxon>eudicotyledons</taxon>
        <taxon>Gunneridae</taxon>
        <taxon>Pentapetalae</taxon>
        <taxon>rosids</taxon>
        <taxon>malvids</taxon>
        <taxon>Brassicales</taxon>
        <taxon>Brassicaceae</taxon>
        <taxon>Brassiceae</taxon>
        <taxon>Brassica</taxon>
    </lineage>
</organism>